<dbReference type="eggNOG" id="ENOG50336ZM">
    <property type="taxonomic scope" value="Bacteria"/>
</dbReference>
<proteinExistence type="predicted"/>
<reference evidence="2 3" key="1">
    <citation type="submission" date="2006-02" db="EMBL/GenBank/DDBJ databases">
        <authorList>
            <person name="Moran M.A."/>
            <person name="Kjelleberg S."/>
            <person name="Egan S."/>
            <person name="Saunders N."/>
            <person name="Thomas T."/>
            <person name="Ferriera S."/>
            <person name="Johnson J."/>
            <person name="Kravitz S."/>
            <person name="Halpern A."/>
            <person name="Remington K."/>
            <person name="Beeson K."/>
            <person name="Tran B."/>
            <person name="Rogers Y.-H."/>
            <person name="Friedman R."/>
            <person name="Venter J.C."/>
        </authorList>
    </citation>
    <scope>NUCLEOTIDE SEQUENCE [LARGE SCALE GENOMIC DNA]</scope>
    <source>
        <strain evidence="2 3">D2</strain>
    </source>
</reference>
<evidence type="ECO:0000256" key="1">
    <source>
        <dbReference type="SAM" id="SignalP"/>
    </source>
</evidence>
<comment type="caution">
    <text evidence="2">The sequence shown here is derived from an EMBL/GenBank/DDBJ whole genome shotgun (WGS) entry which is preliminary data.</text>
</comment>
<dbReference type="HOGENOM" id="CLU_089634_0_0_6"/>
<dbReference type="STRING" id="87626.PTD2_19015"/>
<protein>
    <recommendedName>
        <fullName evidence="4">Solute-binding protein family 3/N-terminal domain-containing protein</fullName>
    </recommendedName>
</protein>
<dbReference type="RefSeq" id="WP_009839775.1">
    <property type="nucleotide sequence ID" value="NZ_CH959301.1"/>
</dbReference>
<feature type="chain" id="PRO_5002665944" description="Solute-binding protein family 3/N-terminal domain-containing protein" evidence="1">
    <location>
        <begin position="21"/>
        <end position="289"/>
    </location>
</feature>
<accession>A4CC56</accession>
<organism evidence="2 3">
    <name type="scientific">Pseudoalteromonas tunicata D2</name>
    <dbReference type="NCBI Taxonomy" id="87626"/>
    <lineage>
        <taxon>Bacteria</taxon>
        <taxon>Pseudomonadati</taxon>
        <taxon>Pseudomonadota</taxon>
        <taxon>Gammaproteobacteria</taxon>
        <taxon>Alteromonadales</taxon>
        <taxon>Pseudoalteromonadaceae</taxon>
        <taxon>Pseudoalteromonas</taxon>
    </lineage>
</organism>
<name>A4CC56_9GAMM</name>
<evidence type="ECO:0008006" key="4">
    <source>
        <dbReference type="Google" id="ProtNLM"/>
    </source>
</evidence>
<dbReference type="OrthoDB" id="6292896at2"/>
<sequence>MNKAFLFLFWLNFISTQVMAISTIETGLTEFKSVFFISRSNNEDDNEVSPIEEQLFMLLNATLASSINFDSYKSNLERALKLIESEPDHCTYNVLKSAQREQKMIFSAYPSSIFPERKILFIDPKFNYLPQTVSIDELIKEHSVGLVPSYYGETLTAEDRLNPNLIFISGLENHNQLVHMLLKKRFDFIFDYRATAFDFLNGQKTTLYSRNISDVGAYQAGFFVCSRSELGQYVISKINALFKTDPFKLFIKKFHFEAFDHAQAQEALNIYQRDFNLQITPIKSSEETK</sequence>
<feature type="signal peptide" evidence="1">
    <location>
        <begin position="1"/>
        <end position="20"/>
    </location>
</feature>
<keyword evidence="3" id="KW-1185">Reference proteome</keyword>
<dbReference type="EMBL" id="AAOH01000005">
    <property type="protein sequence ID" value="EAR27943.1"/>
    <property type="molecule type" value="Genomic_DNA"/>
</dbReference>
<keyword evidence="1" id="KW-0732">Signal</keyword>
<evidence type="ECO:0000313" key="3">
    <source>
        <dbReference type="Proteomes" id="UP000006201"/>
    </source>
</evidence>
<evidence type="ECO:0000313" key="2">
    <source>
        <dbReference type="EMBL" id="EAR27943.1"/>
    </source>
</evidence>
<dbReference type="AlphaFoldDB" id="A4CC56"/>
<dbReference type="Proteomes" id="UP000006201">
    <property type="component" value="Unassembled WGS sequence"/>
</dbReference>
<gene>
    <name evidence="2" type="ORF">PTD2_19015</name>
</gene>